<dbReference type="RefSeq" id="WP_330095096.1">
    <property type="nucleotide sequence ID" value="NZ_JAUZMY010000047.1"/>
</dbReference>
<name>A0ABU7KGH0_9ACTN</name>
<accession>A0ABU7KGH0</accession>
<feature type="region of interest" description="Disordered" evidence="1">
    <location>
        <begin position="58"/>
        <end position="78"/>
    </location>
</feature>
<evidence type="ECO:0000313" key="3">
    <source>
        <dbReference type="Proteomes" id="UP001356095"/>
    </source>
</evidence>
<organism evidence="2 3">
    <name type="scientific">Nocardiopsis codii</name>
    <dbReference type="NCBI Taxonomy" id="3065942"/>
    <lineage>
        <taxon>Bacteria</taxon>
        <taxon>Bacillati</taxon>
        <taxon>Actinomycetota</taxon>
        <taxon>Actinomycetes</taxon>
        <taxon>Streptosporangiales</taxon>
        <taxon>Nocardiopsidaceae</taxon>
        <taxon>Nocardiopsis</taxon>
    </lineage>
</organism>
<sequence>MGLTRTASLEFEEQASPGPDDEGRTDRCVDCGSTRVSYENYLDQLFCWPCADGQDWPKHPHAGRESKDDKPKAHVRPVVSDSDLGKAFKDASCFTIDGRG</sequence>
<keyword evidence="3" id="KW-1185">Reference proteome</keyword>
<evidence type="ECO:0000313" key="2">
    <source>
        <dbReference type="EMBL" id="MEE2041336.1"/>
    </source>
</evidence>
<feature type="region of interest" description="Disordered" evidence="1">
    <location>
        <begin position="1"/>
        <end position="26"/>
    </location>
</feature>
<proteinExistence type="predicted"/>
<reference evidence="2 3" key="1">
    <citation type="submission" date="2023-08" db="EMBL/GenBank/DDBJ databases">
        <authorList>
            <person name="Girao M."/>
            <person name="Carvalho M.F."/>
        </authorList>
    </citation>
    <scope>NUCLEOTIDE SEQUENCE [LARGE SCALE GENOMIC DNA]</scope>
    <source>
        <strain evidence="2 3">CT-R113</strain>
    </source>
</reference>
<dbReference type="EMBL" id="JAUZMY010000047">
    <property type="protein sequence ID" value="MEE2041336.1"/>
    <property type="molecule type" value="Genomic_DNA"/>
</dbReference>
<protein>
    <submittedName>
        <fullName evidence="2">Uncharacterized protein</fullName>
    </submittedName>
</protein>
<comment type="caution">
    <text evidence="2">The sequence shown here is derived from an EMBL/GenBank/DDBJ whole genome shotgun (WGS) entry which is preliminary data.</text>
</comment>
<evidence type="ECO:0000256" key="1">
    <source>
        <dbReference type="SAM" id="MobiDB-lite"/>
    </source>
</evidence>
<feature type="compositionally biased region" description="Basic and acidic residues" evidence="1">
    <location>
        <begin position="58"/>
        <end position="72"/>
    </location>
</feature>
<dbReference type="Proteomes" id="UP001356095">
    <property type="component" value="Unassembled WGS sequence"/>
</dbReference>
<gene>
    <name evidence="2" type="ORF">Q8791_29340</name>
</gene>